<dbReference type="AlphaFoldDB" id="A0A3B1DJW8"/>
<accession>A0A3B1DJW8</accession>
<feature type="non-terminal residue" evidence="1">
    <location>
        <position position="558"/>
    </location>
</feature>
<dbReference type="Gene3D" id="2.60.120.260">
    <property type="entry name" value="Galactose-binding domain-like"/>
    <property type="match status" value="1"/>
</dbReference>
<dbReference type="EMBL" id="UOGK01000742">
    <property type="protein sequence ID" value="VAX42719.1"/>
    <property type="molecule type" value="Genomic_DNA"/>
</dbReference>
<evidence type="ECO:0000313" key="1">
    <source>
        <dbReference type="EMBL" id="VAX42719.1"/>
    </source>
</evidence>
<gene>
    <name evidence="1" type="ORF">MNBD_PLANCTO03-1100</name>
</gene>
<reference evidence="1" key="1">
    <citation type="submission" date="2018-06" db="EMBL/GenBank/DDBJ databases">
        <authorList>
            <person name="Zhirakovskaya E."/>
        </authorList>
    </citation>
    <scope>NUCLEOTIDE SEQUENCE</scope>
</reference>
<protein>
    <submittedName>
        <fullName evidence="1">Uncharacterized protein</fullName>
    </submittedName>
</protein>
<organism evidence="1">
    <name type="scientific">hydrothermal vent metagenome</name>
    <dbReference type="NCBI Taxonomy" id="652676"/>
    <lineage>
        <taxon>unclassified sequences</taxon>
        <taxon>metagenomes</taxon>
        <taxon>ecological metagenomes</taxon>
    </lineage>
</organism>
<sequence>MLRTFSLFCISILAIAVGQAAAQEEKPHGERPKAAQRIVKTFDFEEWLTNPLEVPAGWVRAQHDPLVPRDRPGFPIWNKPKLDYEVAAAGDGSVRLPTKGGSASLRLNPGVLPIFPLGRYSITAKVRSEGLLHARPRLVVRALDGTGKPIVGSERSTIVDSVDSQWQPIEVELPGFFADAAYLQIDLEVVQPREFLPETVPGHQVWEEDFEGDAWFDDVIVMQVPQLYLKTTSVLNVVARPAAPVLAAELRDLAAQDMTATIRVYDARRTLIDTMQRQIVTGRSAWEWKPELGALGWYRAVIDIAAEGRVISTEVCDFVWVDEPKHAQPVYDSGPAFSGAMTKPHGRAWRPVGIELDTLPPATPDELARTLAMLGADSVTLPVWESGVTAANFAARVDLLRSMLSRLRDEWIDTRLALAVVPDELAAAMNIGTEDVLDVFAVDPATWEPTLLDALDRLGTTSAAWQLGSSGSTNAFDRPTLAGDITQARSTLSAMVPGVELAIGWRADLSPAAARASGADVARIELPAWMGDLPTDAAFAPWLDGAGPLAEFVLEPLE</sequence>
<proteinExistence type="predicted"/>
<name>A0A3B1DJW8_9ZZZZ</name>